<dbReference type="GO" id="GO:0004739">
    <property type="term" value="F:pyruvate dehydrogenase (acetyl-transferring) activity"/>
    <property type="evidence" value="ECO:0007669"/>
    <property type="project" value="TreeGrafter"/>
</dbReference>
<dbReference type="RefSeq" id="WP_188532191.1">
    <property type="nucleotide sequence ID" value="NZ_BMGR01000011.1"/>
</dbReference>
<keyword evidence="3" id="KW-0786">Thiamine pyrophosphate</keyword>
<evidence type="ECO:0000313" key="5">
    <source>
        <dbReference type="EMBL" id="GGG13578.1"/>
    </source>
</evidence>
<dbReference type="PANTHER" id="PTHR11516:SF60">
    <property type="entry name" value="PYRUVATE DEHYDROGENASE E1 COMPONENT SUBUNIT ALPHA"/>
    <property type="match status" value="1"/>
</dbReference>
<dbReference type="InterPro" id="IPR029061">
    <property type="entry name" value="THDP-binding"/>
</dbReference>
<dbReference type="InterPro" id="IPR050642">
    <property type="entry name" value="PDH_E1_Alpha_Subunit"/>
</dbReference>
<evidence type="ECO:0000259" key="4">
    <source>
        <dbReference type="Pfam" id="PF00676"/>
    </source>
</evidence>
<keyword evidence="2" id="KW-0560">Oxidoreductase</keyword>
<feature type="domain" description="Dehydrogenase E1 component" evidence="4">
    <location>
        <begin position="13"/>
        <end position="304"/>
    </location>
</feature>
<comment type="caution">
    <text evidence="5">The sequence shown here is derived from an EMBL/GenBank/DDBJ whole genome shotgun (WGS) entry which is preliminary data.</text>
</comment>
<evidence type="ECO:0000256" key="2">
    <source>
        <dbReference type="ARBA" id="ARBA00023002"/>
    </source>
</evidence>
<reference evidence="5" key="2">
    <citation type="submission" date="2020-09" db="EMBL/GenBank/DDBJ databases">
        <authorList>
            <person name="Sun Q."/>
            <person name="Zhou Y."/>
        </authorList>
    </citation>
    <scope>NUCLEOTIDE SEQUENCE</scope>
    <source>
        <strain evidence="5">CGMCC 1.12987</strain>
    </source>
</reference>
<dbReference type="CDD" id="cd02000">
    <property type="entry name" value="TPP_E1_PDC_ADC_BCADC"/>
    <property type="match status" value="1"/>
</dbReference>
<dbReference type="AlphaFoldDB" id="A0A917D7I0"/>
<evidence type="ECO:0000256" key="1">
    <source>
        <dbReference type="ARBA" id="ARBA00001964"/>
    </source>
</evidence>
<evidence type="ECO:0000313" key="6">
    <source>
        <dbReference type="Proteomes" id="UP000644756"/>
    </source>
</evidence>
<sequence length="315" mass="34835">MDKERLIEAYTVMRTIRRFEETLNDLYAENFIRGSIHLSIGQEAVAAGVGLAMAPQDKLTTTYRGHGHVIARKTPIRFLMAEMLGRETGINKGRGGSMHFTDVSRGVLGANAIVAAGIPHAVGAAYSAKYLKEDFVTVTIFGDGATNQGAFHEALNLAAVYQLPVLFVCENNLYSEMTPIEEIVPVDNMAERAEAYRIPSFIVDGYDVEEVYGAVKKSIEDIRSGKGPVFLEMKTYRLVGHMYGDQEIYRSREEVESWKVRDPLSTTADKLAAMGVDINGINASVERDIEDAVSFAKESAWPDPSRLYEGVYFGE</sequence>
<accession>A0A917D7I0</accession>
<evidence type="ECO:0000256" key="3">
    <source>
        <dbReference type="ARBA" id="ARBA00023052"/>
    </source>
</evidence>
<dbReference type="EMBL" id="BMGR01000011">
    <property type="protein sequence ID" value="GGG13578.1"/>
    <property type="molecule type" value="Genomic_DNA"/>
</dbReference>
<dbReference type="SUPFAM" id="SSF52518">
    <property type="entry name" value="Thiamin diphosphate-binding fold (THDP-binding)"/>
    <property type="match status" value="1"/>
</dbReference>
<reference evidence="5" key="1">
    <citation type="journal article" date="2014" name="Int. J. Syst. Evol. Microbiol.">
        <title>Complete genome sequence of Corynebacterium casei LMG S-19264T (=DSM 44701T), isolated from a smear-ripened cheese.</title>
        <authorList>
            <consortium name="US DOE Joint Genome Institute (JGI-PGF)"/>
            <person name="Walter F."/>
            <person name="Albersmeier A."/>
            <person name="Kalinowski J."/>
            <person name="Ruckert C."/>
        </authorList>
    </citation>
    <scope>NUCLEOTIDE SEQUENCE</scope>
    <source>
        <strain evidence="5">CGMCC 1.12987</strain>
    </source>
</reference>
<dbReference type="Gene3D" id="3.40.50.970">
    <property type="match status" value="1"/>
</dbReference>
<dbReference type="Pfam" id="PF00676">
    <property type="entry name" value="E1_dh"/>
    <property type="match status" value="1"/>
</dbReference>
<comment type="cofactor">
    <cofactor evidence="1">
        <name>thiamine diphosphate</name>
        <dbReference type="ChEBI" id="CHEBI:58937"/>
    </cofactor>
</comment>
<keyword evidence="6" id="KW-1185">Reference proteome</keyword>
<name>A0A917D7I0_9BACL</name>
<dbReference type="Proteomes" id="UP000644756">
    <property type="component" value="Unassembled WGS sequence"/>
</dbReference>
<dbReference type="GO" id="GO:0006086">
    <property type="term" value="P:pyruvate decarboxylation to acetyl-CoA"/>
    <property type="evidence" value="ECO:0007669"/>
    <property type="project" value="TreeGrafter"/>
</dbReference>
<protein>
    <submittedName>
        <fullName evidence="5">Acetoin:2,6-dichlorophenolindophenol oxidoreductase subunit alpha</fullName>
    </submittedName>
</protein>
<organism evidence="5 6">
    <name type="scientific">Paenibacillus abyssi</name>
    <dbReference type="NCBI Taxonomy" id="1340531"/>
    <lineage>
        <taxon>Bacteria</taxon>
        <taxon>Bacillati</taxon>
        <taxon>Bacillota</taxon>
        <taxon>Bacilli</taxon>
        <taxon>Bacillales</taxon>
        <taxon>Paenibacillaceae</taxon>
        <taxon>Paenibacillus</taxon>
    </lineage>
</organism>
<dbReference type="InterPro" id="IPR001017">
    <property type="entry name" value="DH_E1"/>
</dbReference>
<proteinExistence type="predicted"/>
<gene>
    <name evidence="5" type="ORF">GCM10010916_33120</name>
</gene>
<dbReference type="PANTHER" id="PTHR11516">
    <property type="entry name" value="PYRUVATE DEHYDROGENASE E1 COMPONENT, ALPHA SUBUNIT BACTERIAL AND ORGANELLAR"/>
    <property type="match status" value="1"/>
</dbReference>